<dbReference type="CDD" id="cd12214">
    <property type="entry name" value="ChiA1_BD"/>
    <property type="match status" value="1"/>
</dbReference>
<comment type="caution">
    <text evidence="1">The sequence shown here is derived from an EMBL/GenBank/DDBJ whole genome shotgun (WGS) entry which is preliminary data.</text>
</comment>
<evidence type="ECO:0000313" key="2">
    <source>
        <dbReference type="Proteomes" id="UP000823868"/>
    </source>
</evidence>
<name>A0A9D1Y731_9FIRM</name>
<protein>
    <submittedName>
        <fullName evidence="1">Alpha-amylase</fullName>
    </submittedName>
</protein>
<dbReference type="EMBL" id="DXDX01000031">
    <property type="protein sequence ID" value="HIY20542.1"/>
    <property type="molecule type" value="Genomic_DNA"/>
</dbReference>
<evidence type="ECO:0000313" key="1">
    <source>
        <dbReference type="EMBL" id="HIY20542.1"/>
    </source>
</evidence>
<organism evidence="1 2">
    <name type="scientific">Candidatus Flavonifractor merdigallinarum</name>
    <dbReference type="NCBI Taxonomy" id="2838589"/>
    <lineage>
        <taxon>Bacteria</taxon>
        <taxon>Bacillati</taxon>
        <taxon>Bacillota</taxon>
        <taxon>Clostridia</taxon>
        <taxon>Eubacteriales</taxon>
        <taxon>Oscillospiraceae</taxon>
        <taxon>Flavonifractor</taxon>
    </lineage>
</organism>
<dbReference type="GO" id="GO:0005975">
    <property type="term" value="P:carbohydrate metabolic process"/>
    <property type="evidence" value="ECO:0007669"/>
    <property type="project" value="InterPro"/>
</dbReference>
<reference evidence="1" key="2">
    <citation type="submission" date="2021-04" db="EMBL/GenBank/DDBJ databases">
        <authorList>
            <person name="Gilroy R."/>
        </authorList>
    </citation>
    <scope>NUCLEOTIDE SEQUENCE</scope>
    <source>
        <strain evidence="1">ChiBcec16_6824</strain>
    </source>
</reference>
<reference evidence="1" key="1">
    <citation type="journal article" date="2021" name="PeerJ">
        <title>Extensive microbial diversity within the chicken gut microbiome revealed by metagenomics and culture.</title>
        <authorList>
            <person name="Gilroy R."/>
            <person name="Ravi A."/>
            <person name="Getino M."/>
            <person name="Pursley I."/>
            <person name="Horton D.L."/>
            <person name="Alikhan N.F."/>
            <person name="Baker D."/>
            <person name="Gharbi K."/>
            <person name="Hall N."/>
            <person name="Watson M."/>
            <person name="Adriaenssens E.M."/>
            <person name="Foster-Nyarko E."/>
            <person name="Jarju S."/>
            <person name="Secka A."/>
            <person name="Antonio M."/>
            <person name="Oren A."/>
            <person name="Chaudhuri R.R."/>
            <person name="La Ragione R."/>
            <person name="Hildebrand F."/>
            <person name="Pallen M.J."/>
        </authorList>
    </citation>
    <scope>NUCLEOTIDE SEQUENCE</scope>
    <source>
        <strain evidence="1">ChiBcec16_6824</strain>
    </source>
</reference>
<dbReference type="AlphaFoldDB" id="A0A9D1Y731"/>
<accession>A0A9D1Y731</accession>
<sequence>MRAEQRQRGLIVYEMEWEDRVRQAMEQMLRLSAQSLDDQQAAQVGALFPRWEAGMTYEAGTRLADEMGNLYKVVQSHTSQSDWPMEGTPALYTCLGVTAEEPDSIPDWRQPTGAHDAYQKGDKVRYGGKIYRSLMDGNAYAPDTPGELWELLEE</sequence>
<dbReference type="GO" id="GO:0005576">
    <property type="term" value="C:extracellular region"/>
    <property type="evidence" value="ECO:0007669"/>
    <property type="project" value="InterPro"/>
</dbReference>
<dbReference type="GO" id="GO:0030246">
    <property type="term" value="F:carbohydrate binding"/>
    <property type="evidence" value="ECO:0007669"/>
    <property type="project" value="InterPro"/>
</dbReference>
<dbReference type="SUPFAM" id="SSF51055">
    <property type="entry name" value="Carbohydrate binding domain"/>
    <property type="match status" value="1"/>
</dbReference>
<dbReference type="Gene3D" id="2.10.10.20">
    <property type="entry name" value="Carbohydrate-binding module superfamily 5/12"/>
    <property type="match status" value="2"/>
</dbReference>
<dbReference type="GO" id="GO:0004553">
    <property type="term" value="F:hydrolase activity, hydrolyzing O-glycosyl compounds"/>
    <property type="evidence" value="ECO:0007669"/>
    <property type="project" value="InterPro"/>
</dbReference>
<dbReference type="InterPro" id="IPR036573">
    <property type="entry name" value="CBM_sf_5/12"/>
</dbReference>
<gene>
    <name evidence="1" type="ORF">H9841_01400</name>
</gene>
<dbReference type="Proteomes" id="UP000823868">
    <property type="component" value="Unassembled WGS sequence"/>
</dbReference>
<proteinExistence type="predicted"/>